<proteinExistence type="predicted"/>
<protein>
    <submittedName>
        <fullName evidence="1">Uncharacterized protein</fullName>
    </submittedName>
</protein>
<comment type="caution">
    <text evidence="1">The sequence shown here is derived from an EMBL/GenBank/DDBJ whole genome shotgun (WGS) entry which is preliminary data.</text>
</comment>
<sequence>MPTAKPWFLRHFGLPVELVVLLFAGPTRNPDPASPSRPPFFDDAVKAMYDTQGSVT</sequence>
<keyword evidence="2" id="KW-1185">Reference proteome</keyword>
<accession>A0ABU0RTE1</accession>
<name>A0ABU0RTE1_9ACTN</name>
<dbReference type="EMBL" id="JAUSZS010000006">
    <property type="protein sequence ID" value="MDQ0935240.1"/>
    <property type="molecule type" value="Genomic_DNA"/>
</dbReference>
<dbReference type="RefSeq" id="WP_307628827.1">
    <property type="nucleotide sequence ID" value="NZ_JAUSZS010000006.1"/>
</dbReference>
<dbReference type="Proteomes" id="UP001223072">
    <property type="component" value="Unassembled WGS sequence"/>
</dbReference>
<evidence type="ECO:0000313" key="2">
    <source>
        <dbReference type="Proteomes" id="UP001223072"/>
    </source>
</evidence>
<gene>
    <name evidence="1" type="ORF">QFZ49_005211</name>
</gene>
<evidence type="ECO:0000313" key="1">
    <source>
        <dbReference type="EMBL" id="MDQ0935240.1"/>
    </source>
</evidence>
<organism evidence="1 2">
    <name type="scientific">Streptomyces turgidiscabies</name>
    <dbReference type="NCBI Taxonomy" id="85558"/>
    <lineage>
        <taxon>Bacteria</taxon>
        <taxon>Bacillati</taxon>
        <taxon>Actinomycetota</taxon>
        <taxon>Actinomycetes</taxon>
        <taxon>Kitasatosporales</taxon>
        <taxon>Streptomycetaceae</taxon>
        <taxon>Streptomyces</taxon>
    </lineage>
</organism>
<reference evidence="1 2" key="1">
    <citation type="submission" date="2023-07" db="EMBL/GenBank/DDBJ databases">
        <title>Comparative genomics of wheat-associated soil bacteria to identify genetic determinants of phenazine resistance.</title>
        <authorList>
            <person name="Mouncey N."/>
        </authorList>
    </citation>
    <scope>NUCLEOTIDE SEQUENCE [LARGE SCALE GENOMIC DNA]</scope>
    <source>
        <strain evidence="1 2">W2I16</strain>
    </source>
</reference>